<dbReference type="EMBL" id="ML986657">
    <property type="protein sequence ID" value="KAF2261459.1"/>
    <property type="molecule type" value="Genomic_DNA"/>
</dbReference>
<dbReference type="AlphaFoldDB" id="A0A9P4K1Z2"/>
<name>A0A9P4K1Z2_9PLEO</name>
<dbReference type="GO" id="GO:0000309">
    <property type="term" value="F:nicotinamide-nucleotide adenylyltransferase activity"/>
    <property type="evidence" value="ECO:0007669"/>
    <property type="project" value="TreeGrafter"/>
</dbReference>
<dbReference type="Gene3D" id="3.40.50.620">
    <property type="entry name" value="HUPs"/>
    <property type="match status" value="1"/>
</dbReference>
<evidence type="ECO:0000313" key="2">
    <source>
        <dbReference type="Proteomes" id="UP000800093"/>
    </source>
</evidence>
<gene>
    <name evidence="1" type="ORF">CC78DRAFT_355594</name>
</gene>
<accession>A0A9P4K1Z2</accession>
<dbReference type="SUPFAM" id="SSF52374">
    <property type="entry name" value="Nucleotidylyl transferase"/>
    <property type="match status" value="1"/>
</dbReference>
<evidence type="ECO:0000313" key="1">
    <source>
        <dbReference type="EMBL" id="KAF2261459.1"/>
    </source>
</evidence>
<dbReference type="GO" id="GO:0005737">
    <property type="term" value="C:cytoplasm"/>
    <property type="evidence" value="ECO:0007669"/>
    <property type="project" value="TreeGrafter"/>
</dbReference>
<reference evidence="2" key="1">
    <citation type="journal article" date="2020" name="Stud. Mycol.">
        <title>101 Dothideomycetes genomes: A test case for predicting lifestyles and emergence of pathogens.</title>
        <authorList>
            <person name="Haridas S."/>
            <person name="Albert R."/>
            <person name="Binder M."/>
            <person name="Bloem J."/>
            <person name="LaButti K."/>
            <person name="Salamov A."/>
            <person name="Andreopoulos B."/>
            <person name="Baker S."/>
            <person name="Barry K."/>
            <person name="Bills G."/>
            <person name="Bluhm B."/>
            <person name="Cannon C."/>
            <person name="Castanera R."/>
            <person name="Culley D."/>
            <person name="Daum C."/>
            <person name="Ezra D."/>
            <person name="Gonzalez J."/>
            <person name="Henrissat B."/>
            <person name="Kuo A."/>
            <person name="Liang C."/>
            <person name="Lipzen A."/>
            <person name="Lutzoni F."/>
            <person name="Magnuson J."/>
            <person name="Mondo S."/>
            <person name="Nolan M."/>
            <person name="Ohm R."/>
            <person name="Pangilinan J."/>
            <person name="Park H.-J."/>
            <person name="Ramirez L."/>
            <person name="Alfaro M."/>
            <person name="Sun H."/>
            <person name="Tritt A."/>
            <person name="Yoshinaga Y."/>
            <person name="Zwiers L.-H."/>
            <person name="Turgeon B."/>
            <person name="Goodwin S."/>
            <person name="Spatafora J."/>
            <person name="Crous P."/>
            <person name="Grigoriev I."/>
        </authorList>
    </citation>
    <scope>NUCLEOTIDE SEQUENCE [LARGE SCALE GENOMIC DNA]</scope>
    <source>
        <strain evidence="2">CBS 304.66</strain>
    </source>
</reference>
<dbReference type="GO" id="GO:0005634">
    <property type="term" value="C:nucleus"/>
    <property type="evidence" value="ECO:0007669"/>
    <property type="project" value="TreeGrafter"/>
</dbReference>
<dbReference type="PANTHER" id="PTHR31285">
    <property type="entry name" value="NICOTINAMIDE MONONUCLEOTIDE ADENYLYLTRANSFERASE"/>
    <property type="match status" value="1"/>
</dbReference>
<comment type="caution">
    <text evidence="1">The sequence shown here is derived from an EMBL/GenBank/DDBJ whole genome shotgun (WGS) entry which is preliminary data.</text>
</comment>
<dbReference type="OrthoDB" id="5591297at2759"/>
<protein>
    <submittedName>
        <fullName evidence="1">Nucleotidylyl transferase</fullName>
    </submittedName>
</protein>
<keyword evidence="2" id="KW-1185">Reference proteome</keyword>
<dbReference type="PANTHER" id="PTHR31285:SF0">
    <property type="entry name" value="NICOTINAMIDE MONONUCLEOTIDE ADENYLYLTRANSFERASE"/>
    <property type="match status" value="1"/>
</dbReference>
<keyword evidence="1" id="KW-0808">Transferase</keyword>
<sequence>MPPLTTNMARVQLWVSALDSLIPEYESALHSFISSPSKFRLVTSVNPTKMPPKTLYILDSSFNPPTKAHLALATSALASPAPSDEKPHRLLLLFSTFNADKAPSPASFAQRLALMRSFTEDLLANLQEAPASPVNPSEITVDIGLTKEPYYTDKSTAIMNEPGPPYPSNPKHVHLLGYDTLIRFCNPKYYPNHNPPLSALTPFFHTGHKLRVTQRPCDKNDKSSAEFGTVEEQEKYLQMLRDGEFEEAGFERAWADCIDMVKGEEGLGISSTRVRTAAKEGDWEVLGQLCTERVAACVEAMGCYGEEVSGKKIVIG</sequence>
<organism evidence="1 2">
    <name type="scientific">Lojkania enalia</name>
    <dbReference type="NCBI Taxonomy" id="147567"/>
    <lineage>
        <taxon>Eukaryota</taxon>
        <taxon>Fungi</taxon>
        <taxon>Dikarya</taxon>
        <taxon>Ascomycota</taxon>
        <taxon>Pezizomycotina</taxon>
        <taxon>Dothideomycetes</taxon>
        <taxon>Pleosporomycetidae</taxon>
        <taxon>Pleosporales</taxon>
        <taxon>Pleosporales incertae sedis</taxon>
        <taxon>Lojkania</taxon>
    </lineage>
</organism>
<dbReference type="GO" id="GO:0016887">
    <property type="term" value="F:ATP hydrolysis activity"/>
    <property type="evidence" value="ECO:0007669"/>
    <property type="project" value="TreeGrafter"/>
</dbReference>
<proteinExistence type="predicted"/>
<dbReference type="Proteomes" id="UP000800093">
    <property type="component" value="Unassembled WGS sequence"/>
</dbReference>
<dbReference type="InterPro" id="IPR014729">
    <property type="entry name" value="Rossmann-like_a/b/a_fold"/>
</dbReference>